<feature type="domain" description="Outer membrane protein beta-barrel" evidence="6">
    <location>
        <begin position="20"/>
        <end position="183"/>
    </location>
</feature>
<evidence type="ECO:0000313" key="8">
    <source>
        <dbReference type="EMBL" id="SNY57457.1"/>
    </source>
</evidence>
<dbReference type="Gene3D" id="2.40.160.20">
    <property type="match status" value="1"/>
</dbReference>
<dbReference type="GO" id="GO:0016020">
    <property type="term" value="C:membrane"/>
    <property type="evidence" value="ECO:0007669"/>
    <property type="project" value="UniProtKB-SubCell"/>
</dbReference>
<comment type="subcellular location">
    <subcellularLocation>
        <location evidence="1">Membrane</location>
    </subcellularLocation>
</comment>
<dbReference type="Proteomes" id="UP000231655">
    <property type="component" value="Unassembled WGS sequence"/>
</dbReference>
<dbReference type="EMBL" id="OBEA01000007">
    <property type="protein sequence ID" value="SNY57457.1"/>
    <property type="molecule type" value="Genomic_DNA"/>
</dbReference>
<dbReference type="RefSeq" id="WP_097147084.1">
    <property type="nucleotide sequence ID" value="NZ_OBEA01000007.1"/>
</dbReference>
<dbReference type="Proteomes" id="UP000231702">
    <property type="component" value="Unassembled WGS sequence"/>
</dbReference>
<keyword evidence="10" id="KW-1185">Reference proteome</keyword>
<reference evidence="8 9" key="1">
    <citation type="submission" date="2017-09" db="EMBL/GenBank/DDBJ databases">
        <authorList>
            <person name="Ehlers B."/>
            <person name="Leendertz F.H."/>
        </authorList>
    </citation>
    <scope>NUCLEOTIDE SEQUENCE [LARGE SCALE GENOMIC DNA]</scope>
    <source>
        <strain evidence="8 9">CGMCC 1.12662</strain>
    </source>
</reference>
<gene>
    <name evidence="7" type="ORF">CVM39_05280</name>
    <name evidence="8" type="ORF">SAMN06297129_3387</name>
</gene>
<reference evidence="7 10" key="2">
    <citation type="journal article" date="2018" name="Int. J. Syst. Evol. Microbiol.">
        <title>Pseudooceanicola lipolyticus sp. nov., a marine alphaproteobacterium, reclassification of Oceanicola flagellatus as Pseudooceanicola flagellatus comb. nov. and emended description of the genus Pseudooceanicola.</title>
        <authorList>
            <person name="Huang M.-M."/>
            <person name="Guo L.-L."/>
            <person name="Wu Y.-H."/>
            <person name="Lai Q.-L."/>
            <person name="Shao Z.-Z."/>
            <person name="Wang C.-S."/>
            <person name="Wu M."/>
            <person name="Xu X.-W."/>
        </authorList>
    </citation>
    <scope>NUCLEOTIDE SEQUENCE [LARGE SCALE GENOMIC DNA]</scope>
    <source>
        <strain evidence="7 10">Ar-45</strain>
    </source>
</reference>
<evidence type="ECO:0000256" key="3">
    <source>
        <dbReference type="ARBA" id="ARBA00023136"/>
    </source>
</evidence>
<organism evidence="8 9">
    <name type="scientific">Pseudooceanicola antarcticus</name>
    <dbReference type="NCBI Taxonomy" id="1247613"/>
    <lineage>
        <taxon>Bacteria</taxon>
        <taxon>Pseudomonadati</taxon>
        <taxon>Pseudomonadota</taxon>
        <taxon>Alphaproteobacteria</taxon>
        <taxon>Rhodobacterales</taxon>
        <taxon>Paracoccaceae</taxon>
        <taxon>Pseudooceanicola</taxon>
    </lineage>
</organism>
<keyword evidence="2 5" id="KW-0732">Signal</keyword>
<evidence type="ECO:0000256" key="1">
    <source>
        <dbReference type="ARBA" id="ARBA00004370"/>
    </source>
</evidence>
<dbReference type="InterPro" id="IPR051692">
    <property type="entry name" value="OMP-like"/>
</dbReference>
<dbReference type="PANTHER" id="PTHR34001:SF3">
    <property type="entry name" value="BLL7405 PROTEIN"/>
    <property type="match status" value="1"/>
</dbReference>
<dbReference type="Pfam" id="PF13505">
    <property type="entry name" value="OMP_b-brl"/>
    <property type="match status" value="1"/>
</dbReference>
<dbReference type="PANTHER" id="PTHR34001">
    <property type="entry name" value="BLL7405 PROTEIN"/>
    <property type="match status" value="1"/>
</dbReference>
<dbReference type="OrthoDB" id="268975at2"/>
<protein>
    <submittedName>
        <fullName evidence="8">Opacity protein</fullName>
    </submittedName>
    <submittedName>
        <fullName evidence="7">Porin family protein</fullName>
    </submittedName>
</protein>
<comment type="similarity">
    <text evidence="4">Belongs to the Omp25/RopB family.</text>
</comment>
<evidence type="ECO:0000313" key="9">
    <source>
        <dbReference type="Proteomes" id="UP000231655"/>
    </source>
</evidence>
<proteinExistence type="inferred from homology"/>
<dbReference type="InterPro" id="IPR027385">
    <property type="entry name" value="Beta-barrel_OMP"/>
</dbReference>
<accession>A0A285JC67</accession>
<evidence type="ECO:0000313" key="10">
    <source>
        <dbReference type="Proteomes" id="UP000231702"/>
    </source>
</evidence>
<dbReference type="SUPFAM" id="SSF56925">
    <property type="entry name" value="OMPA-like"/>
    <property type="match status" value="1"/>
</dbReference>
<sequence>MKKSVFASAIALVALVAPAAAVAGSMDAPAPTPSPAVAEPISDWSGAYAGLILGTGDSTTDFDGFRLTLDHGIYGAFAGYSHDMGDIVLSAEISYERVSVDSFEDLDRYDLVVRAGYDLGQVQPYVSLGVARLELPDTPAEPGVSIGIGADLKVSEKFTLGAEYRYSEFNDEYLGMSDWSMSAGSLLIRGAYHF</sequence>
<evidence type="ECO:0000259" key="6">
    <source>
        <dbReference type="Pfam" id="PF13505"/>
    </source>
</evidence>
<feature type="signal peptide" evidence="5">
    <location>
        <begin position="1"/>
        <end position="19"/>
    </location>
</feature>
<dbReference type="EMBL" id="PGTD01000012">
    <property type="protein sequence ID" value="PJE30857.1"/>
    <property type="molecule type" value="Genomic_DNA"/>
</dbReference>
<feature type="chain" id="PRO_5012651005" evidence="5">
    <location>
        <begin position="20"/>
        <end position="194"/>
    </location>
</feature>
<keyword evidence="3" id="KW-0472">Membrane</keyword>
<evidence type="ECO:0000256" key="2">
    <source>
        <dbReference type="ARBA" id="ARBA00022729"/>
    </source>
</evidence>
<dbReference type="AlphaFoldDB" id="A0A285JC67"/>
<evidence type="ECO:0000256" key="5">
    <source>
        <dbReference type="SAM" id="SignalP"/>
    </source>
</evidence>
<evidence type="ECO:0000256" key="4">
    <source>
        <dbReference type="ARBA" id="ARBA00038306"/>
    </source>
</evidence>
<name>A0A285JC67_9RHOB</name>
<evidence type="ECO:0000313" key="7">
    <source>
        <dbReference type="EMBL" id="PJE30857.1"/>
    </source>
</evidence>
<dbReference type="InterPro" id="IPR011250">
    <property type="entry name" value="OMP/PagP_B-barrel"/>
</dbReference>